<name>A0A5Q2UAK7_9CAUD</name>
<evidence type="ECO:0000313" key="2">
    <source>
        <dbReference type="Proteomes" id="UP000386225"/>
    </source>
</evidence>
<protein>
    <submittedName>
        <fullName evidence="1">Uncharacterized protein</fullName>
    </submittedName>
</protein>
<dbReference type="Proteomes" id="UP000386225">
    <property type="component" value="Segment"/>
</dbReference>
<sequence length="66" mass="7421">MSSILTNPKVALTMDELEVRARKGDPWAQQEIFKRSMQFASVVMDEVKQGADMVNRNEQLIVGGKP</sequence>
<reference evidence="1 2" key="1">
    <citation type="submission" date="2019-09" db="EMBL/GenBank/DDBJ databases">
        <title>Bacteriophage as agents antimicrobiens.</title>
        <authorList>
            <person name="Lightbourn L."/>
            <person name="Amarillas L."/>
            <person name="Estrada M."/>
            <person name="Leon R."/>
            <person name="Figueroa L."/>
            <person name="Patron O."/>
            <person name="Leon J."/>
        </authorList>
    </citation>
    <scope>NUCLEOTIDE SEQUENCE [LARGE SCALE GENOMIC DNA]</scope>
</reference>
<keyword evidence="2" id="KW-1185">Reference proteome</keyword>
<organism evidence="1 2">
    <name type="scientific">Ralstonia phage Reminis</name>
    <dbReference type="NCBI Taxonomy" id="2662139"/>
    <lineage>
        <taxon>Viruses</taxon>
        <taxon>Duplodnaviria</taxon>
        <taxon>Heunggongvirae</taxon>
        <taxon>Uroviricota</taxon>
        <taxon>Caudoviricetes</taxon>
        <taxon>Autographivirales</taxon>
        <taxon>Autographivirales incertae sedis</taxon>
        <taxon>Reminisvirus</taxon>
        <taxon>Reminisvirus reminis</taxon>
    </lineage>
</organism>
<accession>A0A5Q2UAK7</accession>
<evidence type="ECO:0000313" key="1">
    <source>
        <dbReference type="EMBL" id="QGH45112.1"/>
    </source>
</evidence>
<proteinExistence type="predicted"/>
<dbReference type="EMBL" id="MN478376">
    <property type="protein sequence ID" value="QGH45112.1"/>
    <property type="molecule type" value="Genomic_DNA"/>
</dbReference>